<keyword evidence="4" id="KW-1185">Reference proteome</keyword>
<organism evidence="3 4">
    <name type="scientific">Ilumatobacter coccineus (strain NBRC 103263 / KCTC 29153 / YM16-304)</name>
    <dbReference type="NCBI Taxonomy" id="1313172"/>
    <lineage>
        <taxon>Bacteria</taxon>
        <taxon>Bacillati</taxon>
        <taxon>Actinomycetota</taxon>
        <taxon>Acidimicrobiia</taxon>
        <taxon>Acidimicrobiales</taxon>
        <taxon>Ilumatobacteraceae</taxon>
        <taxon>Ilumatobacter</taxon>
    </lineage>
</organism>
<keyword evidence="2" id="KW-1133">Transmembrane helix</keyword>
<evidence type="ECO:0000313" key="3">
    <source>
        <dbReference type="EMBL" id="BAN03794.1"/>
    </source>
</evidence>
<name>A0A6C7E809_ILUCY</name>
<gene>
    <name evidence="3" type="ORF">YM304_34800</name>
</gene>
<feature type="region of interest" description="Disordered" evidence="1">
    <location>
        <begin position="134"/>
        <end position="160"/>
    </location>
</feature>
<dbReference type="OrthoDB" id="5259235at2"/>
<protein>
    <submittedName>
        <fullName evidence="3">Uncharacterized protein</fullName>
    </submittedName>
</protein>
<dbReference type="EMBL" id="AP012057">
    <property type="protein sequence ID" value="BAN03794.1"/>
    <property type="molecule type" value="Genomic_DNA"/>
</dbReference>
<keyword evidence="2" id="KW-0812">Transmembrane</keyword>
<feature type="compositionally biased region" description="Polar residues" evidence="1">
    <location>
        <begin position="150"/>
        <end position="160"/>
    </location>
</feature>
<sequence>MTRPHDAPPPAAQQKLGRLRTKWAALGAAVAVTLGAAGIGGLGIVSAEVSSGDRPVFVPITPCRLVDTRPAPLNTGVQPAPLGPTDTYVIQVRGNTDPCPATIPSDAVGLAMNVTALRATQQTFLTFWGDGANPGTANLNPSPGQPPTPNSVNTPLGSNGSFQMYNDAGTVEVVIDVNGYYVGHNHDDRYVKIGDLPAAVDAYTKAESDGRYAAAVDTYTKSEINALLVSKRPAAITRHTKTVCAADDTAPGEADAGDFESCTITLNAGVTDNHTVMITAMVAWVARSSSPATGECRIERDGVPILNSEVRMGSTISDTDIGGQFQHVVMTETTGTVSGVANYSVACRELVNDMDWAEVTMTALVIPV</sequence>
<feature type="transmembrane region" description="Helical" evidence="2">
    <location>
        <begin position="23"/>
        <end position="45"/>
    </location>
</feature>
<evidence type="ECO:0000256" key="1">
    <source>
        <dbReference type="SAM" id="MobiDB-lite"/>
    </source>
</evidence>
<dbReference type="AlphaFoldDB" id="A0A6C7E809"/>
<dbReference type="RefSeq" id="WP_015443041.1">
    <property type="nucleotide sequence ID" value="NC_020520.1"/>
</dbReference>
<evidence type="ECO:0000313" key="4">
    <source>
        <dbReference type="Proteomes" id="UP000011863"/>
    </source>
</evidence>
<dbReference type="Proteomes" id="UP000011863">
    <property type="component" value="Chromosome"/>
</dbReference>
<accession>A0A6C7E809</accession>
<keyword evidence="2" id="KW-0472">Membrane</keyword>
<dbReference type="KEGG" id="aym:YM304_34800"/>
<proteinExistence type="predicted"/>
<reference evidence="3 4" key="1">
    <citation type="journal article" date="2013" name="Int. J. Syst. Evol. Microbiol.">
        <title>Ilumatobacter nonamiense sp. nov. and Ilumatobacter coccineum sp. nov., isolated from seashore sand.</title>
        <authorList>
            <person name="Matsumoto A."/>
            <person name="Kasai H."/>
            <person name="Matsuo Y."/>
            <person name="Shizuri Y."/>
            <person name="Ichikawa N."/>
            <person name="Fujita N."/>
            <person name="Omura S."/>
            <person name="Takahashi Y."/>
        </authorList>
    </citation>
    <scope>NUCLEOTIDE SEQUENCE [LARGE SCALE GENOMIC DNA]</scope>
    <source>
        <strain evidence="4">NBRC 103263 / KCTC 29153 / YM16-304</strain>
    </source>
</reference>
<evidence type="ECO:0000256" key="2">
    <source>
        <dbReference type="SAM" id="Phobius"/>
    </source>
</evidence>